<dbReference type="RefSeq" id="WP_154862302.1">
    <property type="nucleotide sequence ID" value="NZ_CABVHB010000100.1"/>
</dbReference>
<dbReference type="SUPFAM" id="SSF53850">
    <property type="entry name" value="Periplasmic binding protein-like II"/>
    <property type="match status" value="1"/>
</dbReference>
<dbReference type="Gene3D" id="3.40.190.10">
    <property type="entry name" value="Periplasmic binding protein-like II"/>
    <property type="match status" value="2"/>
</dbReference>
<gene>
    <name evidence="6" type="primary">argP_6</name>
    <name evidence="6" type="ORF">PS673_05708</name>
</gene>
<dbReference type="GO" id="GO:0003700">
    <property type="term" value="F:DNA-binding transcription factor activity"/>
    <property type="evidence" value="ECO:0007669"/>
    <property type="project" value="InterPro"/>
</dbReference>
<reference evidence="6 7" key="1">
    <citation type="submission" date="2019-09" db="EMBL/GenBank/DDBJ databases">
        <authorList>
            <person name="Chandra G."/>
            <person name="Truman W A."/>
        </authorList>
    </citation>
    <scope>NUCLEOTIDE SEQUENCE [LARGE SCALE GENOMIC DNA]</scope>
    <source>
        <strain evidence="6">PS673</strain>
    </source>
</reference>
<dbReference type="EMBL" id="CABVHB010000100">
    <property type="protein sequence ID" value="VVN45432.1"/>
    <property type="molecule type" value="Genomic_DNA"/>
</dbReference>
<evidence type="ECO:0000313" key="6">
    <source>
        <dbReference type="EMBL" id="VVN45432.1"/>
    </source>
</evidence>
<dbReference type="GO" id="GO:0003677">
    <property type="term" value="F:DNA binding"/>
    <property type="evidence" value="ECO:0007669"/>
    <property type="project" value="UniProtKB-KW"/>
</dbReference>
<sequence>MIHSKDLQIDWLRTFLAVVDTGSMTAAARQVARSQSAVSMQLKKLEDSLGRPLFKREPRQLTLTPAGYDLLGHARKLLEAHSTMVDAMHGGAVSGRVTLGVPDDYAMTYLMPALRSFMTRFGEVEVTLVCEDSASLWAKVDRGQIDLALVTRDGPSRGELLFREALVWGGAEQHEAWKRSPLPIAVHGLSERLRTAILAAISGLGREYRVVYNSPNVSGQLTVMESGLAVAVVTRCSLPAHLKVLDTRHGLPELPVAEVVLTRSRDSTGSRAVDALYVHVAGALRGPLCDGPTYVPGGDKHVL</sequence>
<evidence type="ECO:0000256" key="1">
    <source>
        <dbReference type="ARBA" id="ARBA00009437"/>
    </source>
</evidence>
<dbReference type="InterPro" id="IPR036390">
    <property type="entry name" value="WH_DNA-bd_sf"/>
</dbReference>
<evidence type="ECO:0000256" key="2">
    <source>
        <dbReference type="ARBA" id="ARBA00023015"/>
    </source>
</evidence>
<organism evidence="6 7">
    <name type="scientific">Pseudomonas fluorescens</name>
    <dbReference type="NCBI Taxonomy" id="294"/>
    <lineage>
        <taxon>Bacteria</taxon>
        <taxon>Pseudomonadati</taxon>
        <taxon>Pseudomonadota</taxon>
        <taxon>Gammaproteobacteria</taxon>
        <taxon>Pseudomonadales</taxon>
        <taxon>Pseudomonadaceae</taxon>
        <taxon>Pseudomonas</taxon>
    </lineage>
</organism>
<dbReference type="Gene3D" id="1.10.10.10">
    <property type="entry name" value="Winged helix-like DNA-binding domain superfamily/Winged helix DNA-binding domain"/>
    <property type="match status" value="1"/>
</dbReference>
<evidence type="ECO:0000313" key="7">
    <source>
        <dbReference type="Proteomes" id="UP000344274"/>
    </source>
</evidence>
<dbReference type="Pfam" id="PF00126">
    <property type="entry name" value="HTH_1"/>
    <property type="match status" value="1"/>
</dbReference>
<feature type="domain" description="HTH lysR-type" evidence="5">
    <location>
        <begin position="7"/>
        <end position="64"/>
    </location>
</feature>
<name>A0A5E6XUZ7_PSEFL</name>
<evidence type="ECO:0000256" key="4">
    <source>
        <dbReference type="ARBA" id="ARBA00023163"/>
    </source>
</evidence>
<dbReference type="SUPFAM" id="SSF46785">
    <property type="entry name" value="Winged helix' DNA-binding domain"/>
    <property type="match status" value="1"/>
</dbReference>
<dbReference type="Pfam" id="PF03466">
    <property type="entry name" value="LysR_substrate"/>
    <property type="match status" value="1"/>
</dbReference>
<dbReference type="InterPro" id="IPR036388">
    <property type="entry name" value="WH-like_DNA-bd_sf"/>
</dbReference>
<dbReference type="PRINTS" id="PR00039">
    <property type="entry name" value="HTHLYSR"/>
</dbReference>
<dbReference type="PANTHER" id="PTHR30579:SF7">
    <property type="entry name" value="HTH-TYPE TRANSCRIPTIONAL REGULATOR LRHA-RELATED"/>
    <property type="match status" value="1"/>
</dbReference>
<dbReference type="AlphaFoldDB" id="A0A5E6XUZ7"/>
<keyword evidence="4" id="KW-0804">Transcription</keyword>
<accession>A0A5E6XUZ7</accession>
<dbReference type="PROSITE" id="PS50931">
    <property type="entry name" value="HTH_LYSR"/>
    <property type="match status" value="1"/>
</dbReference>
<comment type="similarity">
    <text evidence="1">Belongs to the LysR transcriptional regulatory family.</text>
</comment>
<dbReference type="FunFam" id="1.10.10.10:FF:000001">
    <property type="entry name" value="LysR family transcriptional regulator"/>
    <property type="match status" value="1"/>
</dbReference>
<evidence type="ECO:0000259" key="5">
    <source>
        <dbReference type="PROSITE" id="PS50931"/>
    </source>
</evidence>
<keyword evidence="2" id="KW-0805">Transcription regulation</keyword>
<dbReference type="PANTHER" id="PTHR30579">
    <property type="entry name" value="TRANSCRIPTIONAL REGULATOR"/>
    <property type="match status" value="1"/>
</dbReference>
<dbReference type="InterPro" id="IPR005119">
    <property type="entry name" value="LysR_subst-bd"/>
</dbReference>
<keyword evidence="3" id="KW-0238">DNA-binding</keyword>
<evidence type="ECO:0000256" key="3">
    <source>
        <dbReference type="ARBA" id="ARBA00023125"/>
    </source>
</evidence>
<dbReference type="InterPro" id="IPR000847">
    <property type="entry name" value="LysR_HTH_N"/>
</dbReference>
<proteinExistence type="inferred from homology"/>
<protein>
    <submittedName>
        <fullName evidence="6">HTH-type transcriptional regulator ArgP</fullName>
    </submittedName>
</protein>
<dbReference type="Proteomes" id="UP000344274">
    <property type="component" value="Unassembled WGS sequence"/>
</dbReference>
<dbReference type="InterPro" id="IPR050176">
    <property type="entry name" value="LTTR"/>
</dbReference>